<dbReference type="Proteomes" id="UP001158986">
    <property type="component" value="Unassembled WGS sequence"/>
</dbReference>
<dbReference type="Pfam" id="PF03372">
    <property type="entry name" value="Exo_endo_phos"/>
    <property type="match status" value="1"/>
</dbReference>
<evidence type="ECO:0000313" key="2">
    <source>
        <dbReference type="EMBL" id="CAH0520289.1"/>
    </source>
</evidence>
<organism evidence="2 3">
    <name type="scientific">Peronospora belbahrii</name>
    <dbReference type="NCBI Taxonomy" id="622444"/>
    <lineage>
        <taxon>Eukaryota</taxon>
        <taxon>Sar</taxon>
        <taxon>Stramenopiles</taxon>
        <taxon>Oomycota</taxon>
        <taxon>Peronosporomycetes</taxon>
        <taxon>Peronosporales</taxon>
        <taxon>Peronosporaceae</taxon>
        <taxon>Peronospora</taxon>
    </lineage>
</organism>
<reference evidence="2 3" key="1">
    <citation type="submission" date="2021-11" db="EMBL/GenBank/DDBJ databases">
        <authorList>
            <person name="Islam A."/>
            <person name="Islam S."/>
            <person name="Flora M.S."/>
            <person name="Rahman M."/>
            <person name="Ziaur R.M."/>
            <person name="Epstein J.H."/>
            <person name="Hassan M."/>
            <person name="Klassen M."/>
            <person name="Woodard K."/>
            <person name="Webb A."/>
            <person name="Webby R.J."/>
            <person name="El Zowalaty M.E."/>
        </authorList>
    </citation>
    <scope>NUCLEOTIDE SEQUENCE [LARGE SCALE GENOMIC DNA]</scope>
    <source>
        <strain evidence="2">Pbs1</strain>
    </source>
</reference>
<dbReference type="InterPro" id="IPR005135">
    <property type="entry name" value="Endo/exonuclease/phosphatase"/>
</dbReference>
<dbReference type="EMBL" id="CAKLCB010000346">
    <property type="protein sequence ID" value="CAH0520289.1"/>
    <property type="molecule type" value="Genomic_DNA"/>
</dbReference>
<dbReference type="Gene3D" id="3.60.10.10">
    <property type="entry name" value="Endonuclease/exonuclease/phosphatase"/>
    <property type="match status" value="1"/>
</dbReference>
<dbReference type="PANTHER" id="PTHR12121:SF36">
    <property type="entry name" value="ENDONUCLEASE_EXONUCLEASE_PHOSPHATASE DOMAIN-CONTAINING PROTEIN"/>
    <property type="match status" value="1"/>
</dbReference>
<comment type="caution">
    <text evidence="2">The sequence shown here is derived from an EMBL/GenBank/DDBJ whole genome shotgun (WGS) entry which is preliminary data.</text>
</comment>
<dbReference type="InterPro" id="IPR050410">
    <property type="entry name" value="CCR4/nocturin_mRNA_transcr"/>
</dbReference>
<dbReference type="SUPFAM" id="SSF56219">
    <property type="entry name" value="DNase I-like"/>
    <property type="match status" value="1"/>
</dbReference>
<name>A0ABN8D5T3_9STRA</name>
<evidence type="ECO:0000259" key="1">
    <source>
        <dbReference type="Pfam" id="PF03372"/>
    </source>
</evidence>
<dbReference type="PANTHER" id="PTHR12121">
    <property type="entry name" value="CARBON CATABOLITE REPRESSOR PROTEIN 4"/>
    <property type="match status" value="1"/>
</dbReference>
<protein>
    <recommendedName>
        <fullName evidence="1">Endonuclease/exonuclease/phosphatase domain-containing protein</fullName>
    </recommendedName>
</protein>
<gene>
    <name evidence="2" type="ORF">PBS001_LOCUS6779</name>
</gene>
<keyword evidence="3" id="KW-1185">Reference proteome</keyword>
<proteinExistence type="predicted"/>
<dbReference type="InterPro" id="IPR036691">
    <property type="entry name" value="Endo/exonu/phosph_ase_sf"/>
</dbReference>
<accession>A0ABN8D5T3</accession>
<evidence type="ECO:0000313" key="3">
    <source>
        <dbReference type="Proteomes" id="UP001158986"/>
    </source>
</evidence>
<sequence>MLQLSVSTNLAAPMQAYKQLTRLQFLETTIKYYVHSLQRHRSSRNVLIICNIAHHMKCYCVSEEIIVHIAGCNALRDLDLKVMSFNLRTSIANDPCPSGCWEERKWRVKQLLERYEPDLIGTQEGAPDQIEFFQSQLSFASTGECAGDCQWNERNSIFYRLDRWELLETATFALSNTPAVLPSNTWGLEYLRAAVIARFRDKKINRVVCMLNTHFDIRLGHSQSAVLVAKQLSQRCQPEDTVLMTGDLNTGTQSSAVQYIIGQDPIDEGFTPIPMYETLTAASADGPTWIGSSFGNHVVGSKLDYIFSRRDNHTCLRTATILTDTFDGYSSSDHAVLLSKFCLGTECVGCIA</sequence>
<feature type="domain" description="Endonuclease/exonuclease/phosphatase" evidence="1">
    <location>
        <begin position="83"/>
        <end position="334"/>
    </location>
</feature>